<accession>A0AAV3ZLA1</accession>
<evidence type="ECO:0000256" key="1">
    <source>
        <dbReference type="SAM" id="Phobius"/>
    </source>
</evidence>
<gene>
    <name evidence="3" type="ORF">PoB_002184000</name>
</gene>
<evidence type="ECO:0000313" key="3">
    <source>
        <dbReference type="EMBL" id="GFN95334.1"/>
    </source>
</evidence>
<dbReference type="Proteomes" id="UP000735302">
    <property type="component" value="Unassembled WGS sequence"/>
</dbReference>
<feature type="signal peptide" evidence="2">
    <location>
        <begin position="1"/>
        <end position="25"/>
    </location>
</feature>
<evidence type="ECO:0000313" key="4">
    <source>
        <dbReference type="Proteomes" id="UP000735302"/>
    </source>
</evidence>
<reference evidence="3 4" key="1">
    <citation type="journal article" date="2021" name="Elife">
        <title>Chloroplast acquisition without the gene transfer in kleptoplastic sea slugs, Plakobranchus ocellatus.</title>
        <authorList>
            <person name="Maeda T."/>
            <person name="Takahashi S."/>
            <person name="Yoshida T."/>
            <person name="Shimamura S."/>
            <person name="Takaki Y."/>
            <person name="Nagai Y."/>
            <person name="Toyoda A."/>
            <person name="Suzuki Y."/>
            <person name="Arimoto A."/>
            <person name="Ishii H."/>
            <person name="Satoh N."/>
            <person name="Nishiyama T."/>
            <person name="Hasebe M."/>
            <person name="Maruyama T."/>
            <person name="Minagawa J."/>
            <person name="Obokata J."/>
            <person name="Shigenobu S."/>
        </authorList>
    </citation>
    <scope>NUCLEOTIDE SEQUENCE [LARGE SCALE GENOMIC DNA]</scope>
</reference>
<keyword evidence="1" id="KW-0472">Membrane</keyword>
<name>A0AAV3ZLA1_9GAST</name>
<comment type="caution">
    <text evidence="3">The sequence shown here is derived from an EMBL/GenBank/DDBJ whole genome shotgun (WGS) entry which is preliminary data.</text>
</comment>
<organism evidence="3 4">
    <name type="scientific">Plakobranchus ocellatus</name>
    <dbReference type="NCBI Taxonomy" id="259542"/>
    <lineage>
        <taxon>Eukaryota</taxon>
        <taxon>Metazoa</taxon>
        <taxon>Spiralia</taxon>
        <taxon>Lophotrochozoa</taxon>
        <taxon>Mollusca</taxon>
        <taxon>Gastropoda</taxon>
        <taxon>Heterobranchia</taxon>
        <taxon>Euthyneura</taxon>
        <taxon>Panpulmonata</taxon>
        <taxon>Sacoglossa</taxon>
        <taxon>Placobranchoidea</taxon>
        <taxon>Plakobranchidae</taxon>
        <taxon>Plakobranchus</taxon>
    </lineage>
</organism>
<dbReference type="EMBL" id="BLXT01002491">
    <property type="protein sequence ID" value="GFN95334.1"/>
    <property type="molecule type" value="Genomic_DNA"/>
</dbReference>
<feature type="transmembrane region" description="Helical" evidence="1">
    <location>
        <begin position="43"/>
        <end position="69"/>
    </location>
</feature>
<feature type="chain" id="PRO_5043966039" evidence="2">
    <location>
        <begin position="26"/>
        <end position="294"/>
    </location>
</feature>
<keyword evidence="2" id="KW-0732">Signal</keyword>
<protein>
    <submittedName>
        <fullName evidence="3">Uncharacterized protein</fullName>
    </submittedName>
</protein>
<evidence type="ECO:0000256" key="2">
    <source>
        <dbReference type="SAM" id="SignalP"/>
    </source>
</evidence>
<keyword evidence="1" id="KW-0812">Transmembrane</keyword>
<sequence>MMASRVNVWSLLGVILVSVCCCTSADTETGPCSPDANEKCSDCYLIVHSLATLSLFVAIAFIAVIIFFIRREKRLRHALFSQKKAAIGSPPSVSVDDLYSSTSAVQVGSPHSYMVVGWAAYSEVMSGMPGPLPAEVPQDPTSDGLYSSTSELDMDAPNLNNGMELFNSVDTTPQAPAPVYVEIIPDPTVDGLYNSTSELDMDAPNSYEVMEMPGSSAAAPPASVPVYLELIHDPIADEHYSSASNRCDNAPPGNVTLSKTTSIIVDGCIDMAKEYPARNSDKNTYVNVTLLRYP</sequence>
<proteinExistence type="predicted"/>
<dbReference type="AlphaFoldDB" id="A0AAV3ZLA1"/>
<keyword evidence="4" id="KW-1185">Reference proteome</keyword>
<keyword evidence="1" id="KW-1133">Transmembrane helix</keyword>